<feature type="transmembrane region" description="Helical" evidence="6">
    <location>
        <begin position="170"/>
        <end position="189"/>
    </location>
</feature>
<keyword evidence="3 6" id="KW-1133">Transmembrane helix</keyword>
<comment type="subcellular location">
    <subcellularLocation>
        <location evidence="1">Membrane</location>
        <topology evidence="1">Multi-pass membrane protein</topology>
    </subcellularLocation>
</comment>
<accession>A0AA39R3G6</accession>
<keyword evidence="4 6" id="KW-0472">Membrane</keyword>
<evidence type="ECO:0000313" key="8">
    <source>
        <dbReference type="EMBL" id="KAK0513114.1"/>
    </source>
</evidence>
<keyword evidence="2 6" id="KW-0812">Transmembrane</keyword>
<dbReference type="InterPro" id="IPR036259">
    <property type="entry name" value="MFS_trans_sf"/>
</dbReference>
<feature type="region of interest" description="Disordered" evidence="5">
    <location>
        <begin position="1"/>
        <end position="89"/>
    </location>
</feature>
<feature type="transmembrane region" description="Helical" evidence="6">
    <location>
        <begin position="423"/>
        <end position="448"/>
    </location>
</feature>
<organism evidence="8 9">
    <name type="scientific">Cladonia borealis</name>
    <dbReference type="NCBI Taxonomy" id="184061"/>
    <lineage>
        <taxon>Eukaryota</taxon>
        <taxon>Fungi</taxon>
        <taxon>Dikarya</taxon>
        <taxon>Ascomycota</taxon>
        <taxon>Pezizomycotina</taxon>
        <taxon>Lecanoromycetes</taxon>
        <taxon>OSLEUM clade</taxon>
        <taxon>Lecanoromycetidae</taxon>
        <taxon>Lecanorales</taxon>
        <taxon>Lecanorineae</taxon>
        <taxon>Cladoniaceae</taxon>
        <taxon>Cladonia</taxon>
    </lineage>
</organism>
<feature type="transmembrane region" description="Helical" evidence="6">
    <location>
        <begin position="492"/>
        <end position="514"/>
    </location>
</feature>
<evidence type="ECO:0000256" key="5">
    <source>
        <dbReference type="SAM" id="MobiDB-lite"/>
    </source>
</evidence>
<evidence type="ECO:0000256" key="4">
    <source>
        <dbReference type="ARBA" id="ARBA00023136"/>
    </source>
</evidence>
<evidence type="ECO:0000256" key="6">
    <source>
        <dbReference type="SAM" id="Phobius"/>
    </source>
</evidence>
<feature type="transmembrane region" description="Helical" evidence="6">
    <location>
        <begin position="296"/>
        <end position="318"/>
    </location>
</feature>
<feature type="compositionally biased region" description="Acidic residues" evidence="5">
    <location>
        <begin position="1"/>
        <end position="11"/>
    </location>
</feature>
<dbReference type="EMBL" id="JAFEKC020000008">
    <property type="protein sequence ID" value="KAK0513114.1"/>
    <property type="molecule type" value="Genomic_DNA"/>
</dbReference>
<dbReference type="Pfam" id="PF07690">
    <property type="entry name" value="MFS_1"/>
    <property type="match status" value="1"/>
</dbReference>
<dbReference type="InterPro" id="IPR020846">
    <property type="entry name" value="MFS_dom"/>
</dbReference>
<dbReference type="SUPFAM" id="SSF103473">
    <property type="entry name" value="MFS general substrate transporter"/>
    <property type="match status" value="1"/>
</dbReference>
<feature type="transmembrane region" description="Helical" evidence="6">
    <location>
        <begin position="100"/>
        <end position="119"/>
    </location>
</feature>
<feature type="compositionally biased region" description="Polar residues" evidence="5">
    <location>
        <begin position="18"/>
        <end position="30"/>
    </location>
</feature>
<feature type="transmembrane region" description="Helical" evidence="6">
    <location>
        <begin position="556"/>
        <end position="578"/>
    </location>
</feature>
<sequence length="605" mass="66405">MENDQPFELDAELGPLSRLTSNSRQRSSYKGQDALDAAFGESESHKERDHEETPLLQRDGDEEAEAGGNAEHEGADGTAPPSWEGERDFEGRPWWKKPSVYWLLPAFLLFTIAFGGTVVPRVNLIKDLICQNYFAQRSMQDPTFHMMPVILGDDNPQCNIPEVSARTTKFLLYGTLISGILSAIVSPKFGALSDQYGRLRLLCLGTLGILLQEVVIICVATWPDKFSVNWVLLGFMFDGLGGSFISAMAISYAYASDCTGPQRRNIVFGWYQSALFGGIALGPLLAGYIVKLTGEILNVFYTALGLHNAFVLFLFLVVPESLSKERQLAARQKKKDAIDSVESPLQDELSYLVAFIRFIKSGNLLEPLSILWPTGEGTNPAVRWNLVLIAAVDTTMFGVAMGSLTVVLLYVELEFGWGTYETSIFVSIVNTCRSFTLIVLLPITIRLLRGPQSKSVRRNSGSDNIDLGIIRAAILFDILGYVGYTLVRRGELFILCGAAASLGGIGSPTLQAALTKHVPHDRTGQVLGAVGLLHASARVVAPTVFSLIFAKTVDKFRQTVFVCLAATFGVALILSWFIRPHVYWDEPHKVPGSRDGADETEDHEA</sequence>
<dbReference type="PANTHER" id="PTHR23507:SF40">
    <property type="entry name" value="TETRACYCLINE-EFFLUX TRANSPORTER"/>
    <property type="match status" value="1"/>
</dbReference>
<name>A0AA39R3G6_9LECA</name>
<feature type="transmembrane region" description="Helical" evidence="6">
    <location>
        <begin position="526"/>
        <end position="550"/>
    </location>
</feature>
<dbReference type="GO" id="GO:0016020">
    <property type="term" value="C:membrane"/>
    <property type="evidence" value="ECO:0007669"/>
    <property type="project" value="UniProtKB-SubCell"/>
</dbReference>
<evidence type="ECO:0000259" key="7">
    <source>
        <dbReference type="PROSITE" id="PS50850"/>
    </source>
</evidence>
<feature type="transmembrane region" description="Helical" evidence="6">
    <location>
        <begin position="386"/>
        <end position="411"/>
    </location>
</feature>
<evidence type="ECO:0000256" key="1">
    <source>
        <dbReference type="ARBA" id="ARBA00004141"/>
    </source>
</evidence>
<evidence type="ECO:0000256" key="3">
    <source>
        <dbReference type="ARBA" id="ARBA00022989"/>
    </source>
</evidence>
<dbReference type="GO" id="GO:0006890">
    <property type="term" value="P:retrograde vesicle-mediated transport, Golgi to endoplasmic reticulum"/>
    <property type="evidence" value="ECO:0007669"/>
    <property type="project" value="InterPro"/>
</dbReference>
<gene>
    <name evidence="8" type="ORF">JMJ35_004100</name>
</gene>
<keyword evidence="9" id="KW-1185">Reference proteome</keyword>
<comment type="caution">
    <text evidence="8">The sequence shown here is derived from an EMBL/GenBank/DDBJ whole genome shotgun (WGS) entry which is preliminary data.</text>
</comment>
<protein>
    <recommendedName>
        <fullName evidence="7">Major facilitator superfamily (MFS) profile domain-containing protein</fullName>
    </recommendedName>
</protein>
<feature type="transmembrane region" description="Helical" evidence="6">
    <location>
        <begin position="267"/>
        <end position="290"/>
    </location>
</feature>
<dbReference type="AlphaFoldDB" id="A0AA39R3G6"/>
<dbReference type="GO" id="GO:0022857">
    <property type="term" value="F:transmembrane transporter activity"/>
    <property type="evidence" value="ECO:0007669"/>
    <property type="project" value="InterPro"/>
</dbReference>
<feature type="transmembrane region" description="Helical" evidence="6">
    <location>
        <begin position="201"/>
        <end position="222"/>
    </location>
</feature>
<feature type="transmembrane region" description="Helical" evidence="6">
    <location>
        <begin position="469"/>
        <end position="486"/>
    </location>
</feature>
<feature type="compositionally biased region" description="Basic and acidic residues" evidence="5">
    <location>
        <begin position="42"/>
        <end position="53"/>
    </location>
</feature>
<dbReference type="InterPro" id="IPR011701">
    <property type="entry name" value="MFS"/>
</dbReference>
<reference evidence="8" key="1">
    <citation type="submission" date="2023-03" db="EMBL/GenBank/DDBJ databases">
        <title>Complete genome of Cladonia borealis.</title>
        <authorList>
            <person name="Park H."/>
        </authorList>
    </citation>
    <scope>NUCLEOTIDE SEQUENCE</scope>
    <source>
        <strain evidence="8">ANT050790</strain>
    </source>
</reference>
<dbReference type="Gene3D" id="1.20.1250.20">
    <property type="entry name" value="MFS general substrate transporter like domains"/>
    <property type="match status" value="1"/>
</dbReference>
<proteinExistence type="predicted"/>
<feature type="domain" description="Major facilitator superfamily (MFS) profile" evidence="7">
    <location>
        <begin position="101"/>
        <end position="583"/>
    </location>
</feature>
<dbReference type="PANTHER" id="PTHR23507">
    <property type="entry name" value="ZGC:174356"/>
    <property type="match status" value="1"/>
</dbReference>
<evidence type="ECO:0000313" key="9">
    <source>
        <dbReference type="Proteomes" id="UP001166286"/>
    </source>
</evidence>
<dbReference type="Proteomes" id="UP001166286">
    <property type="component" value="Unassembled WGS sequence"/>
</dbReference>
<feature type="transmembrane region" description="Helical" evidence="6">
    <location>
        <begin position="228"/>
        <end position="255"/>
    </location>
</feature>
<evidence type="ECO:0000256" key="2">
    <source>
        <dbReference type="ARBA" id="ARBA00022692"/>
    </source>
</evidence>
<dbReference type="PROSITE" id="PS50850">
    <property type="entry name" value="MFS"/>
    <property type="match status" value="1"/>
</dbReference>